<keyword evidence="2" id="KW-0472">Membrane</keyword>
<keyword evidence="7" id="KW-1185">Reference proteome</keyword>
<dbReference type="RefSeq" id="WP_158766564.1">
    <property type="nucleotide sequence ID" value="NZ_CP047045.1"/>
</dbReference>
<feature type="signal peptide" evidence="4">
    <location>
        <begin position="1"/>
        <end position="23"/>
    </location>
</feature>
<dbReference type="PANTHER" id="PTHR35603">
    <property type="match status" value="1"/>
</dbReference>
<proteinExistence type="predicted"/>
<protein>
    <submittedName>
        <fullName evidence="6">Surface antigen</fullName>
    </submittedName>
</protein>
<gene>
    <name evidence="6" type="ORF">DSM104635_02577</name>
</gene>
<evidence type="ECO:0000256" key="2">
    <source>
        <dbReference type="ARBA" id="ARBA00023136"/>
    </source>
</evidence>
<evidence type="ECO:0000313" key="7">
    <source>
        <dbReference type="Proteomes" id="UP000431269"/>
    </source>
</evidence>
<feature type="chain" id="PRO_5026251880" evidence="4">
    <location>
        <begin position="24"/>
        <end position="183"/>
    </location>
</feature>
<sequence>MRGQALFAASAFAMMAFAQPASAQQYRTYHDEHVSTQQCQQSRQNRTAGGAVIGGILGAVLGHNVAGGHGSRDEGTALGAVVGAVAGGAIGRNSAQCDRQVRGSYDPYYGQNQYPDQGYYGNEDYRDDRYRDDRYRDTQYRGGDDYYRGECRPGEVITEDRWGREVREQVTLCRGSDGRWRPE</sequence>
<evidence type="ECO:0000256" key="1">
    <source>
        <dbReference type="ARBA" id="ARBA00004370"/>
    </source>
</evidence>
<dbReference type="EMBL" id="CP047045">
    <property type="protein sequence ID" value="QGZ95726.1"/>
    <property type="molecule type" value="Genomic_DNA"/>
</dbReference>
<accession>A0A6I6MQQ3</accession>
<evidence type="ECO:0000256" key="3">
    <source>
        <dbReference type="SAM" id="MobiDB-lite"/>
    </source>
</evidence>
<dbReference type="GO" id="GO:0016020">
    <property type="term" value="C:membrane"/>
    <property type="evidence" value="ECO:0007669"/>
    <property type="project" value="UniProtKB-SubCell"/>
</dbReference>
<evidence type="ECO:0000313" key="6">
    <source>
        <dbReference type="EMBL" id="QGZ95726.1"/>
    </source>
</evidence>
<feature type="region of interest" description="Disordered" evidence="3">
    <location>
        <begin position="106"/>
        <end position="127"/>
    </location>
</feature>
<comment type="subcellular location">
    <subcellularLocation>
        <location evidence="1">Membrane</location>
    </subcellularLocation>
</comment>
<name>A0A6I6MQQ3_9CAUL</name>
<reference evidence="7" key="1">
    <citation type="submission" date="2019-12" db="EMBL/GenBank/DDBJ databases">
        <title>Complete genome of Terracaulis silvestris 0127_4.</title>
        <authorList>
            <person name="Vieira S."/>
            <person name="Riedel T."/>
            <person name="Sproer C."/>
            <person name="Pascual J."/>
            <person name="Boedeker C."/>
            <person name="Overmann J."/>
        </authorList>
    </citation>
    <scope>NUCLEOTIDE SEQUENCE [LARGE SCALE GENOMIC DNA]</scope>
    <source>
        <strain evidence="7">0127_4</strain>
    </source>
</reference>
<organism evidence="6 7">
    <name type="scientific">Terricaulis silvestris</name>
    <dbReference type="NCBI Taxonomy" id="2686094"/>
    <lineage>
        <taxon>Bacteria</taxon>
        <taxon>Pseudomonadati</taxon>
        <taxon>Pseudomonadota</taxon>
        <taxon>Alphaproteobacteria</taxon>
        <taxon>Caulobacterales</taxon>
        <taxon>Caulobacteraceae</taxon>
        <taxon>Terricaulis</taxon>
    </lineage>
</organism>
<evidence type="ECO:0000256" key="4">
    <source>
        <dbReference type="SAM" id="SignalP"/>
    </source>
</evidence>
<feature type="domain" description="YMGG-like Gly-zipper" evidence="5">
    <location>
        <begin position="45"/>
        <end position="92"/>
    </location>
</feature>
<keyword evidence="4" id="KW-0732">Signal</keyword>
<evidence type="ECO:0000259" key="5">
    <source>
        <dbReference type="Pfam" id="PF13441"/>
    </source>
</evidence>
<dbReference type="PANTHER" id="PTHR35603:SF2">
    <property type="entry name" value="OUTER MEMBRANE LIPOPROTEIN"/>
    <property type="match status" value="1"/>
</dbReference>
<dbReference type="Proteomes" id="UP000431269">
    <property type="component" value="Chromosome"/>
</dbReference>
<dbReference type="AlphaFoldDB" id="A0A6I6MQQ3"/>
<dbReference type="InterPro" id="IPR027367">
    <property type="entry name" value="Gly-zipper_YMGG"/>
</dbReference>
<dbReference type="KEGG" id="tsv:DSM104635_02577"/>
<dbReference type="InterPro" id="IPR051407">
    <property type="entry name" value="Bact_OM_lipoprot/Surf_antigen"/>
</dbReference>
<dbReference type="Pfam" id="PF13441">
    <property type="entry name" value="Gly-zipper_YMGG"/>
    <property type="match status" value="1"/>
</dbReference>